<feature type="chain" id="PRO_5047386631" description="Outer membrane protein TolC" evidence="1">
    <location>
        <begin position="29"/>
        <end position="578"/>
    </location>
</feature>
<gene>
    <name evidence="2" type="ORF">LzC2_18510</name>
</gene>
<sequence length="578" mass="62483">MFASAASPCRVMLAPALVGLALSGGGPAVLNGAPAAWAMPQDRSMWANKPLPSAIEAESAQLAAARLEAYVSESERLRDHVAAVMQEVAAAEAQQEAATQGKLDVLEGGARPAAEVAVQRERQRLAVSQWASRDFAPVRDVSQTSPEILKQADGRTFGPRVVVGPAEEPYAVTRLRTVREQFASRLNAGSPLANGAIVSGRALNYYLDLLGPSASEHLFLLNGLQAAPGDDPVDREVREEVARTLTDDVGINPRALTRVNFAKVGLKGAAVMTSLTSENGVIRETVLPPTWSRTLRLGFGPQLARVDEARDRALNADPRDPGVDDALFRLMKAVDDLQYEVQKAISFQRVVRLGDAAAAAQVGVTGVPAGRWGPLTVRDLKEAEREVLSLRYAVGRYANSSMGNRQTEGTLDSAIHLVAHMHASGLEFQECSDDPEDQLIYRQLYDGLRAYYRNLVTLQAAARDDAALAAAQSTLAAVDAEIAATQNRQDSERADRLAWRRLIAEDEADRAELARQDLAVIERDGHAQDLPSHLRARYAGEAQLEELRNVGRAIDAAGEVLSQPDQHFDYGPDYVPES</sequence>
<feature type="signal peptide" evidence="1">
    <location>
        <begin position="1"/>
        <end position="28"/>
    </location>
</feature>
<dbReference type="Proteomes" id="UP000609651">
    <property type="component" value="Unassembled WGS sequence"/>
</dbReference>
<keyword evidence="1" id="KW-0732">Signal</keyword>
<evidence type="ECO:0000313" key="2">
    <source>
        <dbReference type="EMBL" id="NNJ25777.1"/>
    </source>
</evidence>
<reference evidence="2 3" key="1">
    <citation type="journal article" date="2020" name="Syst. Appl. Microbiol.">
        <title>Alienimonas chondri sp. nov., a novel planctomycete isolated from the biofilm of the red alga Chondrus crispus.</title>
        <authorList>
            <person name="Vitorino I."/>
            <person name="Albuquerque L."/>
            <person name="Wiegand S."/>
            <person name="Kallscheuer N."/>
            <person name="da Costa M.S."/>
            <person name="Lobo-da-Cunha A."/>
            <person name="Jogler C."/>
            <person name="Lage O.M."/>
        </authorList>
    </citation>
    <scope>NUCLEOTIDE SEQUENCE [LARGE SCALE GENOMIC DNA]</scope>
    <source>
        <strain evidence="2 3">LzC2</strain>
    </source>
</reference>
<organism evidence="2 3">
    <name type="scientific">Alienimonas chondri</name>
    <dbReference type="NCBI Taxonomy" id="2681879"/>
    <lineage>
        <taxon>Bacteria</taxon>
        <taxon>Pseudomonadati</taxon>
        <taxon>Planctomycetota</taxon>
        <taxon>Planctomycetia</taxon>
        <taxon>Planctomycetales</taxon>
        <taxon>Planctomycetaceae</taxon>
        <taxon>Alienimonas</taxon>
    </lineage>
</organism>
<protein>
    <recommendedName>
        <fullName evidence="4">Outer membrane protein TolC</fullName>
    </recommendedName>
</protein>
<dbReference type="EMBL" id="WTPX01000049">
    <property type="protein sequence ID" value="NNJ25777.1"/>
    <property type="molecule type" value="Genomic_DNA"/>
</dbReference>
<evidence type="ECO:0000256" key="1">
    <source>
        <dbReference type="SAM" id="SignalP"/>
    </source>
</evidence>
<name>A0ABX1VD06_9PLAN</name>
<evidence type="ECO:0000313" key="3">
    <source>
        <dbReference type="Proteomes" id="UP000609651"/>
    </source>
</evidence>
<proteinExistence type="predicted"/>
<accession>A0ABX1VD06</accession>
<dbReference type="RefSeq" id="WP_171186128.1">
    <property type="nucleotide sequence ID" value="NZ_WTPX01000049.1"/>
</dbReference>
<keyword evidence="3" id="KW-1185">Reference proteome</keyword>
<comment type="caution">
    <text evidence="2">The sequence shown here is derived from an EMBL/GenBank/DDBJ whole genome shotgun (WGS) entry which is preliminary data.</text>
</comment>
<evidence type="ECO:0008006" key="4">
    <source>
        <dbReference type="Google" id="ProtNLM"/>
    </source>
</evidence>